<proteinExistence type="predicted"/>
<evidence type="ECO:0000313" key="4">
    <source>
        <dbReference type="EMBL" id="OGN09346.1"/>
    </source>
</evidence>
<dbReference type="AlphaFoldDB" id="A0A1F8FAR3"/>
<dbReference type="PANTHER" id="PTHR30373:SF2">
    <property type="entry name" value="UPF0603 PROTEIN YGCG"/>
    <property type="match status" value="1"/>
</dbReference>
<dbReference type="EMBL" id="MGJO01000024">
    <property type="protein sequence ID" value="OGN09346.1"/>
    <property type="molecule type" value="Genomic_DNA"/>
</dbReference>
<feature type="domain" description="TPM" evidence="3">
    <location>
        <begin position="35"/>
        <end position="156"/>
    </location>
</feature>
<feature type="compositionally biased region" description="Gly residues" evidence="1">
    <location>
        <begin position="446"/>
        <end position="471"/>
    </location>
</feature>
<sequence>MEEEMGKLFAGIGLCLLVASTIYGQVAYPNPVGHVNDFADVMDFATEQGLESKLREYRDKTSIEIAVAIVDSLGGVTVDEYALNLFNKWGVGDSVKNNGILVLVAPNEREMKIEVGYGMEPDLTDLQAGRVINYVIIPYFKDGKMAEGVVAGVDAILNDLGSTPFETRLEERRIAEEERQVEQIKQAEDTKIFMVFFGLGLLALVVIGVPAGLIYKAINRKKKLKEIFQKNNELLSECQVLIKKAKQNYPTARNNLEDLKKETPGSVWGSWAKFVSNAPNSIRAFDARVDELIKESHENGWEKSEQTFTDISSFQTTILGVVGLSESIKSMVNKFRQARDKSPELLKSVLADIESSKVALTHKDVSDRARQYLTEATEKCALASYLMKEQVVNWLSVLWAIEIAAVLVAKAKSVADSDKASAEESRRPKPTYRPTHSPTYKSSRSSGGGSRGGFGGFGGGRSGGGGARGKW</sequence>
<dbReference type="PANTHER" id="PTHR30373">
    <property type="entry name" value="UPF0603 PROTEIN YGCG"/>
    <property type="match status" value="1"/>
</dbReference>
<organism evidence="4 5">
    <name type="scientific">Candidatus Yanofskybacteria bacterium RIFCSPHIGHO2_02_FULL_39_10</name>
    <dbReference type="NCBI Taxonomy" id="1802674"/>
    <lineage>
        <taxon>Bacteria</taxon>
        <taxon>Candidatus Yanofskyibacteriota</taxon>
    </lineage>
</organism>
<feature type="compositionally biased region" description="Basic and acidic residues" evidence="1">
    <location>
        <begin position="417"/>
        <end position="427"/>
    </location>
</feature>
<evidence type="ECO:0000313" key="5">
    <source>
        <dbReference type="Proteomes" id="UP000178908"/>
    </source>
</evidence>
<keyword evidence="2" id="KW-0812">Transmembrane</keyword>
<gene>
    <name evidence="4" type="ORF">A3C61_00675</name>
</gene>
<dbReference type="Gene3D" id="3.10.310.50">
    <property type="match status" value="1"/>
</dbReference>
<evidence type="ECO:0000259" key="3">
    <source>
        <dbReference type="Pfam" id="PF04536"/>
    </source>
</evidence>
<dbReference type="Proteomes" id="UP000178908">
    <property type="component" value="Unassembled WGS sequence"/>
</dbReference>
<protein>
    <recommendedName>
        <fullName evidence="3">TPM domain-containing protein</fullName>
    </recommendedName>
</protein>
<evidence type="ECO:0000256" key="2">
    <source>
        <dbReference type="SAM" id="Phobius"/>
    </source>
</evidence>
<keyword evidence="2" id="KW-0472">Membrane</keyword>
<dbReference type="Pfam" id="PF04536">
    <property type="entry name" value="TPM_phosphatase"/>
    <property type="match status" value="1"/>
</dbReference>
<evidence type="ECO:0000256" key="1">
    <source>
        <dbReference type="SAM" id="MobiDB-lite"/>
    </source>
</evidence>
<dbReference type="InterPro" id="IPR007621">
    <property type="entry name" value="TPM_dom"/>
</dbReference>
<comment type="caution">
    <text evidence="4">The sequence shown here is derived from an EMBL/GenBank/DDBJ whole genome shotgun (WGS) entry which is preliminary data.</text>
</comment>
<name>A0A1F8FAR3_9BACT</name>
<feature type="transmembrane region" description="Helical" evidence="2">
    <location>
        <begin position="192"/>
        <end position="215"/>
    </location>
</feature>
<keyword evidence="2" id="KW-1133">Transmembrane helix</keyword>
<accession>A0A1F8FAR3</accession>
<feature type="region of interest" description="Disordered" evidence="1">
    <location>
        <begin position="417"/>
        <end position="471"/>
    </location>
</feature>
<reference evidence="4 5" key="1">
    <citation type="journal article" date="2016" name="Nat. Commun.">
        <title>Thousands of microbial genomes shed light on interconnected biogeochemical processes in an aquifer system.</title>
        <authorList>
            <person name="Anantharaman K."/>
            <person name="Brown C.T."/>
            <person name="Hug L.A."/>
            <person name="Sharon I."/>
            <person name="Castelle C.J."/>
            <person name="Probst A.J."/>
            <person name="Thomas B.C."/>
            <person name="Singh A."/>
            <person name="Wilkins M.J."/>
            <person name="Karaoz U."/>
            <person name="Brodie E.L."/>
            <person name="Williams K.H."/>
            <person name="Hubbard S.S."/>
            <person name="Banfield J.F."/>
        </authorList>
    </citation>
    <scope>NUCLEOTIDE SEQUENCE [LARGE SCALE GENOMIC DNA]</scope>
</reference>